<evidence type="ECO:0000256" key="1">
    <source>
        <dbReference type="SAM" id="SignalP"/>
    </source>
</evidence>
<evidence type="ECO:0008006" key="4">
    <source>
        <dbReference type="Google" id="ProtNLM"/>
    </source>
</evidence>
<feature type="signal peptide" evidence="1">
    <location>
        <begin position="1"/>
        <end position="18"/>
    </location>
</feature>
<evidence type="ECO:0000313" key="3">
    <source>
        <dbReference type="Proteomes" id="UP001149719"/>
    </source>
</evidence>
<dbReference type="Proteomes" id="UP001149719">
    <property type="component" value="Unassembled WGS sequence"/>
</dbReference>
<keyword evidence="1" id="KW-0732">Signal</keyword>
<proteinExistence type="predicted"/>
<dbReference type="EMBL" id="JAPUBN010000017">
    <property type="protein sequence ID" value="MCZ2722369.1"/>
    <property type="molecule type" value="Genomic_DNA"/>
</dbReference>
<evidence type="ECO:0000313" key="2">
    <source>
        <dbReference type="EMBL" id="MCZ2722369.1"/>
    </source>
</evidence>
<comment type="caution">
    <text evidence="2">The sequence shown here is derived from an EMBL/GenBank/DDBJ whole genome shotgun (WGS) entry which is preliminary data.</text>
</comment>
<sequence length="131" mass="14867">MFQKTLLLVVSLSLNCNANSIMFTDAANREITLSKPAEKIAILYNYTDYAAVAGNECFERVVGIGKKAWHGWRNGIWNHYVEACPEIEKIADIGIFRYGDFYMEQAIALAPEVIILPMWQYEAVSDVQKNN</sequence>
<reference evidence="2" key="1">
    <citation type="submission" date="2022-12" db="EMBL/GenBank/DDBJ databases">
        <title>Marinomonas 15G1-11 sp. nov, isolated from marine algae.</title>
        <authorList>
            <person name="Butt M."/>
            <person name="Choi D.G."/>
            <person name="Kim J.M."/>
            <person name="Lee J.K."/>
            <person name="Baek J.H."/>
            <person name="Jeon C.O."/>
        </authorList>
    </citation>
    <scope>NUCLEOTIDE SEQUENCE</scope>
    <source>
        <strain evidence="2">15G1-11</strain>
    </source>
</reference>
<gene>
    <name evidence="2" type="ORF">O1D97_12215</name>
</gene>
<feature type="chain" id="PRO_5047255357" description="Iron complex transport system substrate-binding protein" evidence="1">
    <location>
        <begin position="19"/>
        <end position="131"/>
    </location>
</feature>
<dbReference type="Gene3D" id="3.40.50.1980">
    <property type="entry name" value="Nitrogenase molybdenum iron protein domain"/>
    <property type="match status" value="1"/>
</dbReference>
<protein>
    <recommendedName>
        <fullName evidence="4">Iron complex transport system substrate-binding protein</fullName>
    </recommendedName>
</protein>
<accession>A0ABT4JXS8</accession>
<keyword evidence="3" id="KW-1185">Reference proteome</keyword>
<organism evidence="2 3">
    <name type="scientific">Marinomonas phaeophyticola</name>
    <dbReference type="NCBI Taxonomy" id="3004091"/>
    <lineage>
        <taxon>Bacteria</taxon>
        <taxon>Pseudomonadati</taxon>
        <taxon>Pseudomonadota</taxon>
        <taxon>Gammaproteobacteria</taxon>
        <taxon>Oceanospirillales</taxon>
        <taxon>Oceanospirillaceae</taxon>
        <taxon>Marinomonas</taxon>
    </lineage>
</organism>
<dbReference type="RefSeq" id="WP_269125960.1">
    <property type="nucleotide sequence ID" value="NZ_JAPUBN010000017.1"/>
</dbReference>
<name>A0ABT4JXS8_9GAMM</name>
<dbReference type="SUPFAM" id="SSF53807">
    <property type="entry name" value="Helical backbone' metal receptor"/>
    <property type="match status" value="1"/>
</dbReference>